<dbReference type="GO" id="GO:0046656">
    <property type="term" value="P:folic acid biosynthetic process"/>
    <property type="evidence" value="ECO:0007669"/>
    <property type="project" value="UniProtKB-KW"/>
</dbReference>
<keyword evidence="8" id="KW-0289">Folate biosynthesis</keyword>
<evidence type="ECO:0000313" key="10">
    <source>
        <dbReference type="EMBL" id="THV28003.1"/>
    </source>
</evidence>
<dbReference type="GO" id="GO:0005524">
    <property type="term" value="F:ATP binding"/>
    <property type="evidence" value="ECO:0007669"/>
    <property type="project" value="UniProtKB-KW"/>
</dbReference>
<evidence type="ECO:0000256" key="1">
    <source>
        <dbReference type="ARBA" id="ARBA00000198"/>
    </source>
</evidence>
<dbReference type="Proteomes" id="UP000305792">
    <property type="component" value="Unassembled WGS sequence"/>
</dbReference>
<evidence type="ECO:0000256" key="2">
    <source>
        <dbReference type="ARBA" id="ARBA00005051"/>
    </source>
</evidence>
<dbReference type="PANTHER" id="PTHR43071">
    <property type="entry name" value="2-AMINO-4-HYDROXY-6-HYDROXYMETHYLDIHYDROPTERIDINE PYROPHOSPHOKINASE"/>
    <property type="match status" value="1"/>
</dbReference>
<reference evidence="10 11" key="1">
    <citation type="journal article" date="2018" name="Int. J. Syst. Evol. Microbiol.">
        <title>Glycomyces paridis sp. nov., isolated from the medicinal plant Paris polyphylla.</title>
        <authorList>
            <person name="Fang X.M."/>
            <person name="Bai J.L."/>
            <person name="Su J."/>
            <person name="Zhao L.L."/>
            <person name="Liu H.Y."/>
            <person name="Ma B.P."/>
            <person name="Zhang Y.Q."/>
            <person name="Yu L.Y."/>
        </authorList>
    </citation>
    <scope>NUCLEOTIDE SEQUENCE [LARGE SCALE GENOMIC DNA]</scope>
    <source>
        <strain evidence="10 11">CPCC 204357</strain>
    </source>
</reference>
<organism evidence="10 11">
    <name type="scientific">Glycomyces paridis</name>
    <dbReference type="NCBI Taxonomy" id="2126555"/>
    <lineage>
        <taxon>Bacteria</taxon>
        <taxon>Bacillati</taxon>
        <taxon>Actinomycetota</taxon>
        <taxon>Actinomycetes</taxon>
        <taxon>Glycomycetales</taxon>
        <taxon>Glycomycetaceae</taxon>
        <taxon>Glycomyces</taxon>
    </lineage>
</organism>
<proteinExistence type="predicted"/>
<dbReference type="PROSITE" id="PS00794">
    <property type="entry name" value="HPPK"/>
    <property type="match status" value="1"/>
</dbReference>
<dbReference type="InterPro" id="IPR000550">
    <property type="entry name" value="Hppk"/>
</dbReference>
<dbReference type="NCBIfam" id="TIGR01498">
    <property type="entry name" value="folK"/>
    <property type="match status" value="1"/>
</dbReference>
<evidence type="ECO:0000256" key="5">
    <source>
        <dbReference type="ARBA" id="ARBA00022741"/>
    </source>
</evidence>
<comment type="caution">
    <text evidence="10">The sequence shown here is derived from an EMBL/GenBank/DDBJ whole genome shotgun (WGS) entry which is preliminary data.</text>
</comment>
<keyword evidence="5" id="KW-0547">Nucleotide-binding</keyword>
<evidence type="ECO:0000256" key="3">
    <source>
        <dbReference type="ARBA" id="ARBA00013253"/>
    </source>
</evidence>
<dbReference type="Gene3D" id="3.30.70.560">
    <property type="entry name" value="7,8-Dihydro-6-hydroxymethylpterin-pyrophosphokinase HPPK"/>
    <property type="match status" value="1"/>
</dbReference>
<sequence length="178" mass="19851">MTRVVFSMGSNLGDREAHLKAALRDIAPDAVSEVYETPPWGGDDDQPAYYNIAVIADDPGQDAEGWLALAQRLEEDNGRIRDPERRYGPRTLDVDLIAVFEDDGTPVHGDDPQLLLPHPHAHLRAFVLVPWFAIDRDAELPGRGRVRDLLRDESVAADARALRRLHPIWSGHGDAREP</sequence>
<protein>
    <recommendedName>
        <fullName evidence="3">2-amino-4-hydroxy-6-hydroxymethyldihydropteridine diphosphokinase</fullName>
        <ecNumber evidence="3">2.7.6.3</ecNumber>
    </recommendedName>
</protein>
<dbReference type="RefSeq" id="WP_136530235.1">
    <property type="nucleotide sequence ID" value="NZ_STGX01000009.1"/>
</dbReference>
<dbReference type="OrthoDB" id="9808041at2"/>
<dbReference type="CDD" id="cd00483">
    <property type="entry name" value="HPPK"/>
    <property type="match status" value="1"/>
</dbReference>
<dbReference type="SUPFAM" id="SSF55083">
    <property type="entry name" value="6-hydroxymethyl-7,8-dihydropterin pyrophosphokinase, HPPK"/>
    <property type="match status" value="1"/>
</dbReference>
<comment type="catalytic activity">
    <reaction evidence="1">
        <text>6-hydroxymethyl-7,8-dihydropterin + ATP = (7,8-dihydropterin-6-yl)methyl diphosphate + AMP + H(+)</text>
        <dbReference type="Rhea" id="RHEA:11412"/>
        <dbReference type="ChEBI" id="CHEBI:15378"/>
        <dbReference type="ChEBI" id="CHEBI:30616"/>
        <dbReference type="ChEBI" id="CHEBI:44841"/>
        <dbReference type="ChEBI" id="CHEBI:72950"/>
        <dbReference type="ChEBI" id="CHEBI:456215"/>
        <dbReference type="EC" id="2.7.6.3"/>
    </reaction>
</comment>
<comment type="pathway">
    <text evidence="2">Cofactor biosynthesis; tetrahydrofolate biosynthesis; 2-amino-4-hydroxy-6-hydroxymethyl-7,8-dihydropteridine diphosphate from 7,8-dihydroneopterin triphosphate: step 4/4.</text>
</comment>
<dbReference type="EMBL" id="STGX01000009">
    <property type="protein sequence ID" value="THV28003.1"/>
    <property type="molecule type" value="Genomic_DNA"/>
</dbReference>
<keyword evidence="6 10" id="KW-0418">Kinase</keyword>
<name>A0A4S8PCF2_9ACTN</name>
<dbReference type="GO" id="GO:0046654">
    <property type="term" value="P:tetrahydrofolate biosynthetic process"/>
    <property type="evidence" value="ECO:0007669"/>
    <property type="project" value="UniProtKB-UniPathway"/>
</dbReference>
<dbReference type="AlphaFoldDB" id="A0A4S8PCF2"/>
<keyword evidence="11" id="KW-1185">Reference proteome</keyword>
<accession>A0A4S8PCF2</accession>
<dbReference type="PANTHER" id="PTHR43071:SF1">
    <property type="entry name" value="2-AMINO-4-HYDROXY-6-HYDROXYMETHYLDIHYDROPTERIDINE PYROPHOSPHOKINASE"/>
    <property type="match status" value="1"/>
</dbReference>
<gene>
    <name evidence="10" type="primary">folK</name>
    <name evidence="10" type="ORF">E9998_13545</name>
</gene>
<keyword evidence="7" id="KW-0067">ATP-binding</keyword>
<dbReference type="GO" id="GO:0016301">
    <property type="term" value="F:kinase activity"/>
    <property type="evidence" value="ECO:0007669"/>
    <property type="project" value="UniProtKB-KW"/>
</dbReference>
<dbReference type="InterPro" id="IPR035907">
    <property type="entry name" value="Hppk_sf"/>
</dbReference>
<evidence type="ECO:0000256" key="6">
    <source>
        <dbReference type="ARBA" id="ARBA00022777"/>
    </source>
</evidence>
<evidence type="ECO:0000256" key="7">
    <source>
        <dbReference type="ARBA" id="ARBA00022840"/>
    </source>
</evidence>
<dbReference type="GO" id="GO:0003848">
    <property type="term" value="F:2-amino-4-hydroxy-6-hydroxymethyldihydropteridine diphosphokinase activity"/>
    <property type="evidence" value="ECO:0007669"/>
    <property type="project" value="UniProtKB-EC"/>
</dbReference>
<evidence type="ECO:0000313" key="11">
    <source>
        <dbReference type="Proteomes" id="UP000305792"/>
    </source>
</evidence>
<evidence type="ECO:0000256" key="8">
    <source>
        <dbReference type="ARBA" id="ARBA00022909"/>
    </source>
</evidence>
<evidence type="ECO:0000259" key="9">
    <source>
        <dbReference type="PROSITE" id="PS00794"/>
    </source>
</evidence>
<dbReference type="EC" id="2.7.6.3" evidence="3"/>
<feature type="domain" description="7,8-dihydro-6-hydroxymethylpterin-pyrophosphokinase" evidence="9">
    <location>
        <begin position="86"/>
        <end position="97"/>
    </location>
</feature>
<dbReference type="UniPathway" id="UPA00077">
    <property type="reaction ID" value="UER00155"/>
</dbReference>
<keyword evidence="4 10" id="KW-0808">Transferase</keyword>
<evidence type="ECO:0000256" key="4">
    <source>
        <dbReference type="ARBA" id="ARBA00022679"/>
    </source>
</evidence>
<dbReference type="Pfam" id="PF01288">
    <property type="entry name" value="HPPK"/>
    <property type="match status" value="1"/>
</dbReference>